<dbReference type="InterPro" id="IPR001478">
    <property type="entry name" value="PDZ"/>
</dbReference>
<dbReference type="Pfam" id="PF13180">
    <property type="entry name" value="PDZ_2"/>
    <property type="match status" value="1"/>
</dbReference>
<evidence type="ECO:0000259" key="2">
    <source>
        <dbReference type="PROSITE" id="PS50106"/>
    </source>
</evidence>
<accession>A0A6B8VZB5</accession>
<dbReference type="KEGG" id="cok:COCCU_03550"/>
<dbReference type="GO" id="GO:0005524">
    <property type="term" value="F:ATP binding"/>
    <property type="evidence" value="ECO:0007669"/>
    <property type="project" value="InterPro"/>
</dbReference>
<feature type="active site" evidence="1">
    <location>
        <position position="292"/>
    </location>
</feature>
<dbReference type="EMBL" id="CP046455">
    <property type="protein sequence ID" value="QGU06664.1"/>
    <property type="molecule type" value="Genomic_DNA"/>
</dbReference>
<comment type="similarity">
    <text evidence="1">Belongs to the peptidase S16 family.</text>
</comment>
<feature type="active site" evidence="1">
    <location>
        <position position="247"/>
    </location>
</feature>
<dbReference type="SUPFAM" id="SSF50156">
    <property type="entry name" value="PDZ domain-like"/>
    <property type="match status" value="1"/>
</dbReference>
<keyword evidence="1 4" id="KW-0378">Hydrolase</keyword>
<feature type="domain" description="PDZ" evidence="2">
    <location>
        <begin position="121"/>
        <end position="201"/>
    </location>
</feature>
<dbReference type="InterPro" id="IPR036034">
    <property type="entry name" value="PDZ_sf"/>
</dbReference>
<dbReference type="Gene3D" id="3.30.230.10">
    <property type="match status" value="1"/>
</dbReference>
<name>A0A6B8VZB5_9CORY</name>
<dbReference type="InterPro" id="IPR020568">
    <property type="entry name" value="Ribosomal_Su5_D2-typ_SF"/>
</dbReference>
<keyword evidence="1" id="KW-0720">Serine protease</keyword>
<dbReference type="PANTHER" id="PTHR10046">
    <property type="entry name" value="ATP DEPENDENT LON PROTEASE FAMILY MEMBER"/>
    <property type="match status" value="1"/>
</dbReference>
<dbReference type="GO" id="GO:0004252">
    <property type="term" value="F:serine-type endopeptidase activity"/>
    <property type="evidence" value="ECO:0007669"/>
    <property type="project" value="UniProtKB-UniRule"/>
</dbReference>
<evidence type="ECO:0000313" key="4">
    <source>
        <dbReference type="EMBL" id="QGU06664.1"/>
    </source>
</evidence>
<dbReference type="GO" id="GO:0004176">
    <property type="term" value="F:ATP-dependent peptidase activity"/>
    <property type="evidence" value="ECO:0007669"/>
    <property type="project" value="UniProtKB-UniRule"/>
</dbReference>
<evidence type="ECO:0000313" key="5">
    <source>
        <dbReference type="Proteomes" id="UP000424462"/>
    </source>
</evidence>
<keyword evidence="1 4" id="KW-0645">Protease</keyword>
<dbReference type="Proteomes" id="UP000424462">
    <property type="component" value="Chromosome"/>
</dbReference>
<dbReference type="EC" id="3.4.21.53" evidence="1"/>
<dbReference type="GO" id="GO:0030163">
    <property type="term" value="P:protein catabolic process"/>
    <property type="evidence" value="ECO:0007669"/>
    <property type="project" value="InterPro"/>
</dbReference>
<dbReference type="PROSITE" id="PS50106">
    <property type="entry name" value="PDZ"/>
    <property type="match status" value="1"/>
</dbReference>
<dbReference type="RefSeq" id="WP_156230250.1">
    <property type="nucleotide sequence ID" value="NZ_CP046455.1"/>
</dbReference>
<evidence type="ECO:0000256" key="1">
    <source>
        <dbReference type="PROSITE-ProRule" id="PRU01122"/>
    </source>
</evidence>
<organism evidence="4 5">
    <name type="scientific">Corynebacterium occultum</name>
    <dbReference type="NCBI Taxonomy" id="2675219"/>
    <lineage>
        <taxon>Bacteria</taxon>
        <taxon>Bacillati</taxon>
        <taxon>Actinomycetota</taxon>
        <taxon>Actinomycetes</taxon>
        <taxon>Mycobacteriales</taxon>
        <taxon>Corynebacteriaceae</taxon>
        <taxon>Corynebacterium</taxon>
    </lineage>
</organism>
<proteinExistence type="inferred from homology"/>
<feature type="domain" description="Lon proteolytic" evidence="3">
    <location>
        <begin position="241"/>
        <end position="340"/>
    </location>
</feature>
<protein>
    <recommendedName>
        <fullName evidence="1">endopeptidase La</fullName>
        <ecNumber evidence="1">3.4.21.53</ecNumber>
    </recommendedName>
</protein>
<dbReference type="GO" id="GO:0006508">
    <property type="term" value="P:proteolysis"/>
    <property type="evidence" value="ECO:0007669"/>
    <property type="project" value="UniProtKB-KW"/>
</dbReference>
<sequence>MSRRSRTLIWGAVPVVLLTGLVSFESIPGTDISLTVPYAAEGPGPTFNTLGDVEGEEVVEISGAEIDEVAGNLNMTTVSVRSGMTLPQVIGRWLTTGDTLVPLEQVFPPNLSPEEVRESNEIAFSTSEAAATVAAMNYLGLPVQVEVAGVLEGVAAEGLVEPGDVILSVDGNEVSEPGQVRSAVLGKAPGESVALAIRRGEEEQTLDIELGEHPQDAAVGFLGITMSSASATGVEVEYNLEDIGGPSAGMMFSLAVVDKLSPGELNGGHFVAGTGTIDEDGGVGPIGGIVHKVAAAEDIGAEVFLAPSANCAEATSRGHGELIILKVDSLREAIDQMDAYANGGDYITCE</sequence>
<dbReference type="Gene3D" id="2.30.42.10">
    <property type="match status" value="1"/>
</dbReference>
<gene>
    <name evidence="4" type="primary">lon</name>
    <name evidence="4" type="ORF">COCCU_03550</name>
</gene>
<keyword evidence="5" id="KW-1185">Reference proteome</keyword>
<dbReference type="PROSITE" id="PS51786">
    <property type="entry name" value="LON_PROTEOLYTIC"/>
    <property type="match status" value="1"/>
</dbReference>
<dbReference type="SUPFAM" id="SSF54211">
    <property type="entry name" value="Ribosomal protein S5 domain 2-like"/>
    <property type="match status" value="1"/>
</dbReference>
<dbReference type="InterPro" id="IPR008269">
    <property type="entry name" value="Lon_proteolytic"/>
</dbReference>
<dbReference type="SMART" id="SM00228">
    <property type="entry name" value="PDZ"/>
    <property type="match status" value="1"/>
</dbReference>
<dbReference type="InterPro" id="IPR027065">
    <property type="entry name" value="Lon_Prtase"/>
</dbReference>
<comment type="catalytic activity">
    <reaction evidence="1">
        <text>Hydrolysis of proteins in presence of ATP.</text>
        <dbReference type="EC" id="3.4.21.53"/>
    </reaction>
</comment>
<dbReference type="InterPro" id="IPR014721">
    <property type="entry name" value="Ribsml_uS5_D2-typ_fold_subgr"/>
</dbReference>
<reference evidence="4 5" key="1">
    <citation type="submission" date="2019-11" db="EMBL/GenBank/DDBJ databases">
        <title>Complete genome sequence of Corynebacterium kalinowskii 1959, a novel Corynebacterium species isolated from soil of a small paddock in Vilsendorf, Germany.</title>
        <authorList>
            <person name="Schaffert L."/>
            <person name="Ruwe M."/>
            <person name="Milse J."/>
            <person name="Hanuschka K."/>
            <person name="Ortseifen V."/>
            <person name="Droste J."/>
            <person name="Brandt D."/>
            <person name="Schlueter L."/>
            <person name="Kutter Y."/>
            <person name="Vinke S."/>
            <person name="Viehoefer P."/>
            <person name="Jacob L."/>
            <person name="Luebke N.-C."/>
            <person name="Schulte-Berndt E."/>
            <person name="Hain C."/>
            <person name="Linder M."/>
            <person name="Schmidt P."/>
            <person name="Wollenschlaeger L."/>
            <person name="Luttermann T."/>
            <person name="Thieme E."/>
            <person name="Hassa J."/>
            <person name="Haak M."/>
            <person name="Wittchen M."/>
            <person name="Mentz A."/>
            <person name="Persicke M."/>
            <person name="Busche T."/>
            <person name="Ruckert C."/>
        </authorList>
    </citation>
    <scope>NUCLEOTIDE SEQUENCE [LARGE SCALE GENOMIC DNA]</scope>
    <source>
        <strain evidence="4 5">2039</strain>
    </source>
</reference>
<dbReference type="Pfam" id="PF05362">
    <property type="entry name" value="Lon_C"/>
    <property type="match status" value="1"/>
</dbReference>
<evidence type="ECO:0000259" key="3">
    <source>
        <dbReference type="PROSITE" id="PS51786"/>
    </source>
</evidence>
<dbReference type="AlphaFoldDB" id="A0A6B8VZB5"/>